<dbReference type="RefSeq" id="WP_058453277.1">
    <property type="nucleotide sequence ID" value="NZ_CAAAIB010000002.1"/>
</dbReference>
<dbReference type="EMBL" id="LNYL01000050">
    <property type="protein sequence ID" value="KTD24497.1"/>
    <property type="molecule type" value="Genomic_DNA"/>
</dbReference>
<evidence type="ECO:0000313" key="2">
    <source>
        <dbReference type="EMBL" id="KTD24497.1"/>
    </source>
</evidence>
<dbReference type="STRING" id="466.Lmac_2584"/>
<protein>
    <submittedName>
        <fullName evidence="2">Interaptin</fullName>
    </submittedName>
</protein>
<dbReference type="OrthoDB" id="5653987at2"/>
<reference evidence="2 3" key="1">
    <citation type="submission" date="2015-11" db="EMBL/GenBank/DDBJ databases">
        <title>Genomic analysis of 38 Legionella species identifies large and diverse effector repertoires.</title>
        <authorList>
            <person name="Burstein D."/>
            <person name="Amaro F."/>
            <person name="Zusman T."/>
            <person name="Lifshitz Z."/>
            <person name="Cohen O."/>
            <person name="Gilbert J.A."/>
            <person name="Pupko T."/>
            <person name="Shuman H.A."/>
            <person name="Segal G."/>
        </authorList>
    </citation>
    <scope>NUCLEOTIDE SEQUENCE [LARGE SCALE GENOMIC DNA]</scope>
    <source>
        <strain evidence="2 3">PX-1-G2-E2</strain>
    </source>
</reference>
<proteinExistence type="predicted"/>
<comment type="caution">
    <text evidence="2">The sequence shown here is derived from an EMBL/GenBank/DDBJ whole genome shotgun (WGS) entry which is preliminary data.</text>
</comment>
<dbReference type="Proteomes" id="UP000054908">
    <property type="component" value="Unassembled WGS sequence"/>
</dbReference>
<keyword evidence="3" id="KW-1185">Reference proteome</keyword>
<evidence type="ECO:0000256" key="1">
    <source>
        <dbReference type="SAM" id="Coils"/>
    </source>
</evidence>
<keyword evidence="1" id="KW-0175">Coiled coil</keyword>
<accession>A0A0W0VWU0</accession>
<organism evidence="2 3">
    <name type="scientific">Legionella maceachernii</name>
    <dbReference type="NCBI Taxonomy" id="466"/>
    <lineage>
        <taxon>Bacteria</taxon>
        <taxon>Pseudomonadati</taxon>
        <taxon>Pseudomonadota</taxon>
        <taxon>Gammaproteobacteria</taxon>
        <taxon>Legionellales</taxon>
        <taxon>Legionellaceae</taxon>
        <taxon>Legionella</taxon>
    </lineage>
</organism>
<evidence type="ECO:0000313" key="3">
    <source>
        <dbReference type="Proteomes" id="UP000054908"/>
    </source>
</evidence>
<gene>
    <name evidence="2" type="ORF">Lmac_2584</name>
</gene>
<dbReference type="PATRIC" id="fig|466.6.peg.2757"/>
<feature type="coiled-coil region" evidence="1">
    <location>
        <begin position="1120"/>
        <end position="1151"/>
    </location>
</feature>
<sequence length="1469" mass="159972">MTKNIAFHAALSDSQLASKPNVIDALNDLLAAGAADVNQFRQAILNRSAIVWDGLGAPPNTFNGRGEANRDSFLLADGGNGYSRIRGGGPDPLYDFAALTKLAAEKRVLFTLKEATEAQLEAILDPDPTNTDNEIRRKLFGDNGVSTFGQPQVTLAVGSWNVANDNIITNQAITRIKAEAERQLLIKKIAALGDNDKPKIDALFASIGNQGLFTAAVRDIFGLPAVAPVPPTSTDNIVNAMQVGSVLTQEIQWVAAKKGTEQFIKHMPDASVLREAASIVNPPLGNPVDFRTHFRAEACVHYLKNEDILPMQGQFAARYLAAKYANLLGRAADLERIAEAVSDVSLKTVIRGNPPGGIPAMPEVAELGASFDHAITAATLPAIRQAAAKQALKLKIAQCNDEAALTELISVTNDNELKTKLATLNALGYTGKNEFREALTGSSAADIAEIVAMAQIRKSLAIIPTDSAARDNHLNKLKELILDPNFSAKYLNTFAVGQPNAVQNVLTSYFADPAKLNAAREQAVLTYLEHRIAQLSAPDIVNLAGAAGNAGQVINLITPLFRPQPADLSQDGVITPVLTRLITDANRGVGLQIRSYAAAEAIARTAKATLIDLSTASPVSNQNHTHLLDKINNPNSPHLDPLITAGTFPVKEKQRVRASLVETLVRNFPADRIPPLPAAPAPDRLTALAKAADIDKFKDALRDIGVTEHDWVNPKTMEQIQKAAYVQLIKLDGEQRLPLGNENNKIHPKLIQLIDQLPLAQQRALLENNKAVVSLSQVIDPKEVDRILGASDVVDDAFVTALIQENKKLANLTGIPNKEVAKILAKIEPALNLSPQQITQISNGILSGPNLFDLAGAAPNIPYIQSVRAIAGFIGQRQQEIYNAFGLDNPGTGFGVGPNDLAIRTAVRDQETRNQHVLALYTPASGESKVIYKGIAGLTKSAPLSQAAATAIHNAIKDSKTHSEFIGKITKPAFAGHIAAFAPPASSLDKQLTPKFFAQMKVDARKQTLLDPNTYETEFEEQETAIESLKKSFANLQLNRNTSRLKRLAEAKPIYWFHPAFQGAAKENAKKMGSEFRELSENCDTMIAHLKEQMEQIKDHWRSLPSETDIRRSAAGAAEKQEIAEKVSEKQQELVDLYQQMDKELKEYESLQLLFKGKPDARHPLLKQGLLTTLKQAEEGKKDIRIRGFHSYAKDYPVDQKEAHFAATWQGEGVRPNAQNNVSITATDLPTEPFETVDMVEPGKFREYTVYHDKTDPAGRPVTNKYAYIKECGVGNLTGKVGADGASAYAAEVKLTANKFPPPSEPDACVRVAMEMATHILATRHKAPTADHPLIIDGPLYQIEYVWTALMAIGKNDSNLRFDEKAIIIDNAQFSPDSQLGMFGRWKGDSLFKRQFETNSSYTGLLKGIKEVDKLKFGKQEQKGMETAKKDTAELMQFYKSKQGILTGVKQKVKEMDDTIEPPPASPAA</sequence>
<name>A0A0W0VWU0_9GAMM</name>